<protein>
    <recommendedName>
        <fullName evidence="5">Phosphoserine phosphatase</fullName>
        <ecNumber evidence="4">3.1.3.3</ecNumber>
    </recommendedName>
    <alternativeName>
        <fullName evidence="11">O-phosphoserine phosphohydrolase</fullName>
    </alternativeName>
</protein>
<dbReference type="Proteomes" id="UP000193978">
    <property type="component" value="Chromosome"/>
</dbReference>
<dbReference type="InterPro" id="IPR004469">
    <property type="entry name" value="PSP"/>
</dbReference>
<dbReference type="SFLD" id="SFLDS00003">
    <property type="entry name" value="Haloacid_Dehalogenase"/>
    <property type="match status" value="1"/>
</dbReference>
<comment type="cofactor">
    <cofactor evidence="1">
        <name>Mg(2+)</name>
        <dbReference type="ChEBI" id="CHEBI:18420"/>
    </cofactor>
</comment>
<keyword evidence="10" id="KW-0718">Serine biosynthesis</keyword>
<reference evidence="14 15" key="1">
    <citation type="submission" date="2017-02" db="EMBL/GenBank/DDBJ databases">
        <authorList>
            <person name="Peterson S.W."/>
        </authorList>
    </citation>
    <scope>NUCLEOTIDE SEQUENCE [LARGE SCALE GENOMIC DNA]</scope>
    <source>
        <strain evidence="14 15">S285</strain>
    </source>
</reference>
<dbReference type="NCBIfam" id="TIGR01488">
    <property type="entry name" value="HAD-SF-IB"/>
    <property type="match status" value="1"/>
</dbReference>
<dbReference type="RefSeq" id="WP_085771165.1">
    <property type="nucleotide sequence ID" value="NZ_AP027149.1"/>
</dbReference>
<comment type="catalytic activity">
    <reaction evidence="13">
        <text>O-phospho-D-serine + H2O = D-serine + phosphate</text>
        <dbReference type="Rhea" id="RHEA:24873"/>
        <dbReference type="ChEBI" id="CHEBI:15377"/>
        <dbReference type="ChEBI" id="CHEBI:35247"/>
        <dbReference type="ChEBI" id="CHEBI:43474"/>
        <dbReference type="ChEBI" id="CHEBI:58680"/>
        <dbReference type="EC" id="3.1.3.3"/>
    </reaction>
</comment>
<dbReference type="KEGG" id="mbry:B1812_08300"/>
<evidence type="ECO:0000256" key="10">
    <source>
        <dbReference type="ARBA" id="ARBA00023299"/>
    </source>
</evidence>
<evidence type="ECO:0000256" key="4">
    <source>
        <dbReference type="ARBA" id="ARBA00012640"/>
    </source>
</evidence>
<dbReference type="SUPFAM" id="SSF56784">
    <property type="entry name" value="HAD-like"/>
    <property type="match status" value="1"/>
</dbReference>
<accession>A0A1W6MU79</accession>
<dbReference type="SFLD" id="SFLDG01136">
    <property type="entry name" value="C1.6:_Phosphoserine_Phosphatas"/>
    <property type="match status" value="1"/>
</dbReference>
<evidence type="ECO:0000256" key="9">
    <source>
        <dbReference type="ARBA" id="ARBA00022842"/>
    </source>
</evidence>
<dbReference type="UniPathway" id="UPA00135">
    <property type="reaction ID" value="UER00198"/>
</dbReference>
<dbReference type="EMBL" id="CP019948">
    <property type="protein sequence ID" value="ARN81076.1"/>
    <property type="molecule type" value="Genomic_DNA"/>
</dbReference>
<organism evidence="14 15">
    <name type="scientific">Methylocystis bryophila</name>
    <dbReference type="NCBI Taxonomy" id="655015"/>
    <lineage>
        <taxon>Bacteria</taxon>
        <taxon>Pseudomonadati</taxon>
        <taxon>Pseudomonadota</taxon>
        <taxon>Alphaproteobacteria</taxon>
        <taxon>Hyphomicrobiales</taxon>
        <taxon>Methylocystaceae</taxon>
        <taxon>Methylocystis</taxon>
    </lineage>
</organism>
<dbReference type="PANTHER" id="PTHR43344:SF2">
    <property type="entry name" value="PHOSPHOSERINE PHOSPHATASE"/>
    <property type="match status" value="1"/>
</dbReference>
<evidence type="ECO:0000256" key="13">
    <source>
        <dbReference type="ARBA" id="ARBA00048523"/>
    </source>
</evidence>
<gene>
    <name evidence="14" type="ORF">B1812_08300</name>
</gene>
<dbReference type="SFLD" id="SFLDF00029">
    <property type="entry name" value="phosphoserine_phosphatase"/>
    <property type="match status" value="1"/>
</dbReference>
<evidence type="ECO:0000256" key="12">
    <source>
        <dbReference type="ARBA" id="ARBA00048138"/>
    </source>
</evidence>
<dbReference type="NCBIfam" id="TIGR00338">
    <property type="entry name" value="serB"/>
    <property type="match status" value="1"/>
</dbReference>
<dbReference type="AlphaFoldDB" id="A0A1W6MU79"/>
<evidence type="ECO:0000256" key="3">
    <source>
        <dbReference type="ARBA" id="ARBA00009184"/>
    </source>
</evidence>
<name>A0A1W6MU79_9HYPH</name>
<evidence type="ECO:0000313" key="15">
    <source>
        <dbReference type="Proteomes" id="UP000193978"/>
    </source>
</evidence>
<comment type="catalytic activity">
    <reaction evidence="12">
        <text>O-phospho-L-serine + H2O = L-serine + phosphate</text>
        <dbReference type="Rhea" id="RHEA:21208"/>
        <dbReference type="ChEBI" id="CHEBI:15377"/>
        <dbReference type="ChEBI" id="CHEBI:33384"/>
        <dbReference type="ChEBI" id="CHEBI:43474"/>
        <dbReference type="ChEBI" id="CHEBI:57524"/>
        <dbReference type="EC" id="3.1.3.3"/>
    </reaction>
</comment>
<dbReference type="InterPro" id="IPR050582">
    <property type="entry name" value="HAD-like_SerB"/>
</dbReference>
<dbReference type="OrthoDB" id="9792539at2"/>
<evidence type="ECO:0000256" key="2">
    <source>
        <dbReference type="ARBA" id="ARBA00005135"/>
    </source>
</evidence>
<sequence>MPEIILTLVAETADAALTAKAAAASGDALRALGARAGEPDWLAPNQACDLFFEGPEPDGVATAVRHSLAERLPHARLDVFVQRAEGRRKRLIVADLESTIIQNEMLDELAELIGVKAKVADITRRAMNGEIDFVEALKSRLALFAGLPEAELARAAAKIRLTPGARMLVATARAHGAAVALVTGGFAYFVRHVEAMLTFDAVVANDLVIEAGKLTGEVREPIVTKEGKETALRRLAADRDLPLSLTLAVGDGANDVPMLKVAGLGVAFHAKPAVVEAVDNRIDFGDLTGLLYAQGFRAEEFVRE</sequence>
<dbReference type="GO" id="GO:0000287">
    <property type="term" value="F:magnesium ion binding"/>
    <property type="evidence" value="ECO:0007669"/>
    <property type="project" value="TreeGrafter"/>
</dbReference>
<dbReference type="InterPro" id="IPR023214">
    <property type="entry name" value="HAD_sf"/>
</dbReference>
<evidence type="ECO:0000256" key="7">
    <source>
        <dbReference type="ARBA" id="ARBA00022723"/>
    </source>
</evidence>
<comment type="pathway">
    <text evidence="2">Amino-acid biosynthesis; L-serine biosynthesis; L-serine from 3-phospho-D-glycerate: step 3/3.</text>
</comment>
<dbReference type="EC" id="3.1.3.3" evidence="4"/>
<keyword evidence="9" id="KW-0460">Magnesium</keyword>
<keyword evidence="15" id="KW-1185">Reference proteome</keyword>
<evidence type="ECO:0000256" key="8">
    <source>
        <dbReference type="ARBA" id="ARBA00022801"/>
    </source>
</evidence>
<dbReference type="GO" id="GO:0006564">
    <property type="term" value="P:L-serine biosynthetic process"/>
    <property type="evidence" value="ECO:0007669"/>
    <property type="project" value="UniProtKB-KW"/>
</dbReference>
<dbReference type="SFLD" id="SFLDG01137">
    <property type="entry name" value="C1.6.1:_Phosphoserine_Phosphat"/>
    <property type="match status" value="1"/>
</dbReference>
<evidence type="ECO:0000256" key="1">
    <source>
        <dbReference type="ARBA" id="ARBA00001946"/>
    </source>
</evidence>
<keyword evidence="7" id="KW-0479">Metal-binding</keyword>
<comment type="similarity">
    <text evidence="3">Belongs to the HAD-like hydrolase superfamily. SerB family.</text>
</comment>
<dbReference type="Pfam" id="PF12710">
    <property type="entry name" value="HAD"/>
    <property type="match status" value="1"/>
</dbReference>
<dbReference type="STRING" id="655015.B1812_08300"/>
<dbReference type="InterPro" id="IPR036412">
    <property type="entry name" value="HAD-like_sf"/>
</dbReference>
<evidence type="ECO:0000313" key="14">
    <source>
        <dbReference type="EMBL" id="ARN81076.1"/>
    </source>
</evidence>
<dbReference type="PANTHER" id="PTHR43344">
    <property type="entry name" value="PHOSPHOSERINE PHOSPHATASE"/>
    <property type="match status" value="1"/>
</dbReference>
<dbReference type="Gene3D" id="3.40.50.1000">
    <property type="entry name" value="HAD superfamily/HAD-like"/>
    <property type="match status" value="1"/>
</dbReference>
<keyword evidence="6" id="KW-0028">Amino-acid biosynthesis</keyword>
<keyword evidence="8" id="KW-0378">Hydrolase</keyword>
<evidence type="ECO:0000256" key="11">
    <source>
        <dbReference type="ARBA" id="ARBA00031693"/>
    </source>
</evidence>
<proteinExistence type="inferred from homology"/>
<dbReference type="GO" id="GO:0005737">
    <property type="term" value="C:cytoplasm"/>
    <property type="evidence" value="ECO:0007669"/>
    <property type="project" value="TreeGrafter"/>
</dbReference>
<evidence type="ECO:0000256" key="5">
    <source>
        <dbReference type="ARBA" id="ARBA00015196"/>
    </source>
</evidence>
<evidence type="ECO:0000256" key="6">
    <source>
        <dbReference type="ARBA" id="ARBA00022605"/>
    </source>
</evidence>
<dbReference type="GO" id="GO:0036424">
    <property type="term" value="F:L-phosphoserine phosphatase activity"/>
    <property type="evidence" value="ECO:0007669"/>
    <property type="project" value="InterPro"/>
</dbReference>